<feature type="domain" description="RING-type" evidence="17">
    <location>
        <begin position="1081"/>
        <end position="1120"/>
    </location>
</feature>
<dbReference type="GO" id="GO:0005524">
    <property type="term" value="F:ATP binding"/>
    <property type="evidence" value="ECO:0007669"/>
    <property type="project" value="UniProtKB-KW"/>
</dbReference>
<gene>
    <name evidence="20" type="ORF">NE237_031251</name>
</gene>
<feature type="compositionally biased region" description="Basic and acidic residues" evidence="16">
    <location>
        <begin position="812"/>
        <end position="827"/>
    </location>
</feature>
<evidence type="ECO:0000259" key="19">
    <source>
        <dbReference type="PROSITE" id="PS51194"/>
    </source>
</evidence>
<dbReference type="EMBL" id="JAMYWD010000001">
    <property type="protein sequence ID" value="KAJ4980414.1"/>
    <property type="molecule type" value="Genomic_DNA"/>
</dbReference>
<dbReference type="GO" id="GO:0003677">
    <property type="term" value="F:DNA binding"/>
    <property type="evidence" value="ECO:0007669"/>
    <property type="project" value="UniProtKB-KW"/>
</dbReference>
<dbReference type="GO" id="GO:0080188">
    <property type="term" value="P:gene silencing by siRNA-directed DNA methylation"/>
    <property type="evidence" value="ECO:0007669"/>
    <property type="project" value="UniProtKB-ARBA"/>
</dbReference>
<evidence type="ECO:0008006" key="22">
    <source>
        <dbReference type="Google" id="ProtNLM"/>
    </source>
</evidence>
<evidence type="ECO:0000256" key="12">
    <source>
        <dbReference type="ARBA" id="ARBA00023125"/>
    </source>
</evidence>
<evidence type="ECO:0000256" key="15">
    <source>
        <dbReference type="PROSITE-ProRule" id="PRU00175"/>
    </source>
</evidence>
<evidence type="ECO:0000256" key="5">
    <source>
        <dbReference type="ARBA" id="ARBA00022771"/>
    </source>
</evidence>
<dbReference type="SMART" id="SM00184">
    <property type="entry name" value="RING"/>
    <property type="match status" value="1"/>
</dbReference>
<dbReference type="InterPro" id="IPR014001">
    <property type="entry name" value="Helicase_ATP-bd"/>
</dbReference>
<keyword evidence="14" id="KW-0539">Nucleus</keyword>
<evidence type="ECO:0000256" key="3">
    <source>
        <dbReference type="ARBA" id="ARBA00022723"/>
    </source>
</evidence>
<dbReference type="OrthoDB" id="448448at2759"/>
<feature type="region of interest" description="Disordered" evidence="16">
    <location>
        <begin position="72"/>
        <end position="91"/>
    </location>
</feature>
<dbReference type="GO" id="GO:0016787">
    <property type="term" value="F:hydrolase activity"/>
    <property type="evidence" value="ECO:0007669"/>
    <property type="project" value="UniProtKB-KW"/>
</dbReference>
<feature type="domain" description="Helicase C-terminal" evidence="19">
    <location>
        <begin position="1232"/>
        <end position="1375"/>
    </location>
</feature>
<evidence type="ECO:0000313" key="21">
    <source>
        <dbReference type="Proteomes" id="UP001141806"/>
    </source>
</evidence>
<dbReference type="InterPro" id="IPR027417">
    <property type="entry name" value="P-loop_NTPase"/>
</dbReference>
<evidence type="ECO:0000256" key="2">
    <source>
        <dbReference type="ARBA" id="ARBA00008438"/>
    </source>
</evidence>
<dbReference type="FunFam" id="3.40.50.10810:FF:000068">
    <property type="entry name" value="SNF2 domain-containing protein / helicase domain-containing protein / zinc finger protein-like protein"/>
    <property type="match status" value="1"/>
</dbReference>
<dbReference type="PROSITE" id="PS51192">
    <property type="entry name" value="HELICASE_ATP_BIND_1"/>
    <property type="match status" value="1"/>
</dbReference>
<dbReference type="InterPro" id="IPR018957">
    <property type="entry name" value="Znf_C3HC4_RING-type"/>
</dbReference>
<evidence type="ECO:0000313" key="20">
    <source>
        <dbReference type="EMBL" id="KAJ4980414.1"/>
    </source>
</evidence>
<protein>
    <recommendedName>
        <fullName evidence="22">Helicase-like transcription factor CHR28</fullName>
    </recommendedName>
</protein>
<dbReference type="PROSITE" id="PS00518">
    <property type="entry name" value="ZF_RING_1"/>
    <property type="match status" value="1"/>
</dbReference>
<feature type="compositionally biased region" description="Basic and acidic residues" evidence="16">
    <location>
        <begin position="844"/>
        <end position="856"/>
    </location>
</feature>
<dbReference type="PROSITE" id="PS50089">
    <property type="entry name" value="ZF_RING_2"/>
    <property type="match status" value="1"/>
</dbReference>
<dbReference type="Proteomes" id="UP001141806">
    <property type="component" value="Unassembled WGS sequence"/>
</dbReference>
<dbReference type="Gene3D" id="3.40.50.300">
    <property type="entry name" value="P-loop containing nucleotide triphosphate hydrolases"/>
    <property type="match status" value="1"/>
</dbReference>
<dbReference type="PANTHER" id="PTHR45626:SF16">
    <property type="entry name" value="ATP-DEPENDENT HELICASE ULS1"/>
    <property type="match status" value="1"/>
</dbReference>
<dbReference type="SUPFAM" id="SSF57850">
    <property type="entry name" value="RING/U-box"/>
    <property type="match status" value="1"/>
</dbReference>
<keyword evidence="8" id="KW-0862">Zinc</keyword>
<evidence type="ECO:0000256" key="8">
    <source>
        <dbReference type="ARBA" id="ARBA00022833"/>
    </source>
</evidence>
<keyword evidence="21" id="KW-1185">Reference proteome</keyword>
<evidence type="ECO:0000256" key="14">
    <source>
        <dbReference type="ARBA" id="ARBA00023242"/>
    </source>
</evidence>
<dbReference type="InterPro" id="IPR000330">
    <property type="entry name" value="SNF2_N"/>
</dbReference>
<keyword evidence="11" id="KW-0805">Transcription regulation</keyword>
<dbReference type="SUPFAM" id="SSF52540">
    <property type="entry name" value="P-loop containing nucleoside triphosphate hydrolases"/>
    <property type="match status" value="2"/>
</dbReference>
<comment type="caution">
    <text evidence="20">The sequence shown here is derived from an EMBL/GenBank/DDBJ whole genome shotgun (WGS) entry which is preliminary data.</text>
</comment>
<evidence type="ECO:0000256" key="10">
    <source>
        <dbReference type="ARBA" id="ARBA00022853"/>
    </source>
</evidence>
<feature type="region of interest" description="Disordered" evidence="16">
    <location>
        <begin position="445"/>
        <end position="502"/>
    </location>
</feature>
<evidence type="ECO:0000256" key="11">
    <source>
        <dbReference type="ARBA" id="ARBA00023015"/>
    </source>
</evidence>
<proteinExistence type="inferred from homology"/>
<dbReference type="Pfam" id="PF00271">
    <property type="entry name" value="Helicase_C"/>
    <property type="match status" value="1"/>
</dbReference>
<dbReference type="SMART" id="SM00490">
    <property type="entry name" value="HELICc"/>
    <property type="match status" value="1"/>
</dbReference>
<dbReference type="InterPro" id="IPR017907">
    <property type="entry name" value="Znf_RING_CS"/>
</dbReference>
<dbReference type="FunFam" id="3.40.50.10810:FF:000071">
    <property type="entry name" value="SNF2 domain-containing protein / helicase domain-containing protein / zinc finger protein-like protein"/>
    <property type="match status" value="1"/>
</dbReference>
<dbReference type="CDD" id="cd18793">
    <property type="entry name" value="SF2_C_SNF"/>
    <property type="match status" value="1"/>
</dbReference>
<feature type="domain" description="Helicase ATP-binding" evidence="18">
    <location>
        <begin position="650"/>
        <end position="927"/>
    </location>
</feature>
<dbReference type="GO" id="GO:0006281">
    <property type="term" value="P:DNA repair"/>
    <property type="evidence" value="ECO:0007669"/>
    <property type="project" value="TreeGrafter"/>
</dbReference>
<evidence type="ECO:0000256" key="9">
    <source>
        <dbReference type="ARBA" id="ARBA00022840"/>
    </source>
</evidence>
<dbReference type="PANTHER" id="PTHR45626">
    <property type="entry name" value="TRANSCRIPTION TERMINATION FACTOR 2-RELATED"/>
    <property type="match status" value="1"/>
</dbReference>
<dbReference type="InterPro" id="IPR013083">
    <property type="entry name" value="Znf_RING/FYVE/PHD"/>
</dbReference>
<evidence type="ECO:0000256" key="16">
    <source>
        <dbReference type="SAM" id="MobiDB-lite"/>
    </source>
</evidence>
<keyword evidence="12" id="KW-0238">DNA-binding</keyword>
<dbReference type="GO" id="GO:0004386">
    <property type="term" value="F:helicase activity"/>
    <property type="evidence" value="ECO:0007669"/>
    <property type="project" value="UniProtKB-KW"/>
</dbReference>
<feature type="compositionally biased region" description="Polar residues" evidence="16">
    <location>
        <begin position="492"/>
        <end position="502"/>
    </location>
</feature>
<dbReference type="GO" id="GO:0008270">
    <property type="term" value="F:zinc ion binding"/>
    <property type="evidence" value="ECO:0007669"/>
    <property type="project" value="UniProtKB-KW"/>
</dbReference>
<dbReference type="SMART" id="SM00487">
    <property type="entry name" value="DEXDc"/>
    <property type="match status" value="1"/>
</dbReference>
<evidence type="ECO:0000259" key="18">
    <source>
        <dbReference type="PROSITE" id="PS51192"/>
    </source>
</evidence>
<comment type="similarity">
    <text evidence="2">Belongs to the SNF2/RAD54 helicase family. RAD16 subfamily.</text>
</comment>
<keyword evidence="7" id="KW-0347">Helicase</keyword>
<feature type="compositionally biased region" description="Basic and acidic residues" evidence="16">
    <location>
        <begin position="448"/>
        <end position="464"/>
    </location>
</feature>
<sequence>MLTSNSKRLEDFPPVGDDFAGDNLDSYSIDIDDLFAILGESSDPLLDSSQNSSEDLSCKNVLQAELNSVAVKHEKASHPQNGTEEPEGNSLRFYPSSYSGLSDDRAGAGVESELFFETPENSCIAFDHGRLETSLQNCSSAHNFSLSFPDLFQTPFSECETYSRDRIGGSLNAPVHSSINNIEIANQIPNCSTRFNFSAGDGNYIPDCTYHVNLAPMKNEFENEFKHEGGDIHTNCTSHLMMVDKLNVNSSKFSSMCGNSIEEFGEPERNICTFPLEVPFMDDISLPNELHTELNSSQVSNKMSQASYHCSPTPFFCTDLSTGVNNVAALADISNQFIPDSLNMPFTTSNGEKTSHIKNEAEEQKLPLHNTCRSSEVNSGMQEGTTNVSVSTVSLMDLDDINSCQVKCEASMYSLPVVGHPSSNAKVEVFLENSSRQSLPHIHSFMSRKKEEVHVKDEKDDEVSVSKADPSPAGIDSATRIDGGPFLGHASNDFSGGQSLSSNKNQTVCIKEERNDKALSSGISGCHSQKFNSEAIHNNPLGHRVHLDDDDDDDADICILEDISAPICPHPSTAHGKSLVTSQHSTYNDLRHHTGTGSMRLKANDERLTFQVALQDLAQPKSEACPPDGVLAVPLLRHQRIALSWMVQKETGSLHCCGGILADDQGLGKTISTIALILKERSPASKLSYVPMKQGGSEALNLVEDDDGGPQLDEMNQDGEPGCGTVNRTVTSKNSYVLVKGRPSAGTLVVCPTSVLRQWAEELHNKVTTKANLSVLVYHGTNRTKDPYELAKYDVVLTTYSIVSMEVPKQPLMDKDDDEKGKDEPHGMPHVGLSSRKRKYPPSSDKKSSKNKKGADGELLQSVSRPLARVGWFRVILDEAQSIKNYRTQVARACWGLRAKRRWCLSGTPIQNAVDDLYSYFRFLRFDPYAVYKSFCSMIKVPVTKHPTTGYKKLQAVLKTIMLRRTKGTFIDGQPIINLPPKSIELKKVDFSKEEREFYSRLEADSRAQFEVYAAAGTVKQNYVNILLMLLRLRQACDHPLLVKGYDSSSIWRSSVEVAKKLPRDKQMDLLNCLEGCLAICGICNDPPEDAVVTICGHVFCSQCICEHMTGDDNLCPAANCRVQLCVASVFSRATLRSSLSDQLGQECSPENSGSEPVEKLESSEVLSSYSSKIKVALEVLKSLSKPWQCTLKDNLLKSCDVACYPQNRPDSHSGELFEEMPDRRNIDVGKGRNNSNLEVPEKAIVFSQWTRMLDLLEARLKSSSIQFRRLDGTMSVVARDKAVKDFNSLPEVSVMIMSLKAASLGLNMVAACHVLLLDLWWNPTTEDQAIDRAHRIGQTRPVTVLRLTVKDTVEDRILALQVCLNMPSHCFDFFLIGCVI</sequence>
<dbReference type="InterPro" id="IPR049730">
    <property type="entry name" value="SNF2/RAD54-like_C"/>
</dbReference>
<keyword evidence="5 15" id="KW-0863">Zinc-finger</keyword>
<dbReference type="CDD" id="cd18008">
    <property type="entry name" value="DEXDc_SHPRH-like"/>
    <property type="match status" value="1"/>
</dbReference>
<evidence type="ECO:0000259" key="17">
    <source>
        <dbReference type="PROSITE" id="PS50089"/>
    </source>
</evidence>
<comment type="subcellular location">
    <subcellularLocation>
        <location evidence="1">Nucleus</location>
    </subcellularLocation>
</comment>
<evidence type="ECO:0000256" key="7">
    <source>
        <dbReference type="ARBA" id="ARBA00022806"/>
    </source>
</evidence>
<keyword evidence="10" id="KW-0156">Chromatin regulator</keyword>
<dbReference type="InterPro" id="IPR001841">
    <property type="entry name" value="Znf_RING"/>
</dbReference>
<evidence type="ECO:0000256" key="6">
    <source>
        <dbReference type="ARBA" id="ARBA00022801"/>
    </source>
</evidence>
<dbReference type="InterPro" id="IPR001650">
    <property type="entry name" value="Helicase_C-like"/>
</dbReference>
<keyword evidence="4" id="KW-0547">Nucleotide-binding</keyword>
<organism evidence="20 21">
    <name type="scientific">Protea cynaroides</name>
    <dbReference type="NCBI Taxonomy" id="273540"/>
    <lineage>
        <taxon>Eukaryota</taxon>
        <taxon>Viridiplantae</taxon>
        <taxon>Streptophyta</taxon>
        <taxon>Embryophyta</taxon>
        <taxon>Tracheophyta</taxon>
        <taxon>Spermatophyta</taxon>
        <taxon>Magnoliopsida</taxon>
        <taxon>Proteales</taxon>
        <taxon>Proteaceae</taxon>
        <taxon>Protea</taxon>
    </lineage>
</organism>
<evidence type="ECO:0000256" key="13">
    <source>
        <dbReference type="ARBA" id="ARBA00023163"/>
    </source>
</evidence>
<keyword evidence="6" id="KW-0378">Hydrolase</keyword>
<dbReference type="Pfam" id="PF00176">
    <property type="entry name" value="SNF2-rel_dom"/>
    <property type="match status" value="1"/>
</dbReference>
<keyword evidence="9" id="KW-0067">ATP-binding</keyword>
<dbReference type="PROSITE" id="PS51194">
    <property type="entry name" value="HELICASE_CTER"/>
    <property type="match status" value="1"/>
</dbReference>
<reference evidence="20" key="1">
    <citation type="journal article" date="2023" name="Plant J.">
        <title>The genome of the king protea, Protea cynaroides.</title>
        <authorList>
            <person name="Chang J."/>
            <person name="Duong T.A."/>
            <person name="Schoeman C."/>
            <person name="Ma X."/>
            <person name="Roodt D."/>
            <person name="Barker N."/>
            <person name="Li Z."/>
            <person name="Van de Peer Y."/>
            <person name="Mizrachi E."/>
        </authorList>
    </citation>
    <scope>NUCLEOTIDE SEQUENCE</scope>
    <source>
        <tissue evidence="20">Young leaves</tissue>
    </source>
</reference>
<dbReference type="Gene3D" id="3.30.40.10">
    <property type="entry name" value="Zinc/RING finger domain, C3HC4 (zinc finger)"/>
    <property type="match status" value="1"/>
</dbReference>
<dbReference type="InterPro" id="IPR050628">
    <property type="entry name" value="SNF2_RAD54_helicase_TF"/>
</dbReference>
<dbReference type="GO" id="GO:0008094">
    <property type="term" value="F:ATP-dependent activity, acting on DNA"/>
    <property type="evidence" value="ECO:0007669"/>
    <property type="project" value="TreeGrafter"/>
</dbReference>
<dbReference type="InterPro" id="IPR038718">
    <property type="entry name" value="SNF2-like_sf"/>
</dbReference>
<accession>A0A9Q0R2A1</accession>
<dbReference type="Gene3D" id="3.40.50.10810">
    <property type="entry name" value="Tandem AAA-ATPase domain"/>
    <property type="match status" value="3"/>
</dbReference>
<keyword evidence="13" id="KW-0804">Transcription</keyword>
<evidence type="ECO:0000256" key="1">
    <source>
        <dbReference type="ARBA" id="ARBA00004123"/>
    </source>
</evidence>
<dbReference type="Pfam" id="PF00097">
    <property type="entry name" value="zf-C3HC4"/>
    <property type="match status" value="1"/>
</dbReference>
<dbReference type="GO" id="GO:0005634">
    <property type="term" value="C:nucleus"/>
    <property type="evidence" value="ECO:0007669"/>
    <property type="project" value="UniProtKB-SubCell"/>
</dbReference>
<name>A0A9Q0R2A1_9MAGN</name>
<keyword evidence="3" id="KW-0479">Metal-binding</keyword>
<evidence type="ECO:0000256" key="4">
    <source>
        <dbReference type="ARBA" id="ARBA00022741"/>
    </source>
</evidence>
<feature type="region of interest" description="Disordered" evidence="16">
    <location>
        <begin position="809"/>
        <end position="858"/>
    </location>
</feature>